<dbReference type="PANTHER" id="PTHR34365:SF7">
    <property type="entry name" value="GLYCINE-RICH DOMAIN-CONTAINING PROTEIN 1"/>
    <property type="match status" value="1"/>
</dbReference>
<evidence type="ECO:0000313" key="1">
    <source>
        <dbReference type="EMBL" id="CAD5117163.1"/>
    </source>
</evidence>
<sequence length="716" mass="82579">MVNPENMIMDVDLLKCTRRMLDIFSTFTDALLFDETVLKNALKRYETQWLRLASRSDGLRILPPTDIYLVWIIHMLLPQTYEADCERLFGRNVEHILLSTNKRSKAIQTAENRWQDEFNDVFTLNLSDVKTYDFARGYQQQTSFDIIEGAQNLRNLIYQLNQTHYHDSKFISTAIKRYKRIIYLQARHPDEKLIPLNDIIAVWCAHRLMPSSYRMSMRKIIGSLPKHDSYWPDEFKHDSEDVDTFQRTRQLWKSVYGNKKFTVPGAMFRGEIPTSMLYKMTFKDYREVGLTPEALKICDVRLDLEAVEKLVKIYENSIDAGISHSRLSVEATYYDTDVYDSSYYILDDGEVRKGEIEHQTPLSIRNLYEETGLYLSIEYYMIEKSTGKTYEEQLAKTKLPIARFFTSESSDENAILELSVPITFKSIIPHDMEIGALITATVSDWKATNISLRMTEEGAFEAVRSKKDWLDVWGPMALPTPVNDSDFSYSFATHRLFDTEEEIKFTAKVIHCLPLRMSAIHIGRDNRMMALVHSIGKEHLPHPKQLSKPSENVSLKQEEGERAVIVKTISGDEAIVKGIWKGHENGHDEMVVTIYSLKPKLVTKTHHIHLDENVNHIGNIAFNFRKHVIEVGVPFKHSSFESHLGISWGCLLLLALCAPNPDRYSSEPLLTAAGLGSQIPSNHYLYMYDDHNDIPIGDSNFNPLSKYNGVHYPDEY</sequence>
<organism evidence="1 2">
    <name type="scientific">Dimorphilus gyrociliatus</name>
    <dbReference type="NCBI Taxonomy" id="2664684"/>
    <lineage>
        <taxon>Eukaryota</taxon>
        <taxon>Metazoa</taxon>
        <taxon>Spiralia</taxon>
        <taxon>Lophotrochozoa</taxon>
        <taxon>Annelida</taxon>
        <taxon>Polychaeta</taxon>
        <taxon>Polychaeta incertae sedis</taxon>
        <taxon>Dinophilidae</taxon>
        <taxon>Dimorphilus</taxon>
    </lineage>
</organism>
<accession>A0A7I8VLP4</accession>
<dbReference type="PANTHER" id="PTHR34365">
    <property type="entry name" value="ENOLASE (DUF1399)"/>
    <property type="match status" value="1"/>
</dbReference>
<dbReference type="Proteomes" id="UP000549394">
    <property type="component" value="Unassembled WGS sequence"/>
</dbReference>
<comment type="caution">
    <text evidence="1">The sequence shown here is derived from an EMBL/GenBank/DDBJ whole genome shotgun (WGS) entry which is preliminary data.</text>
</comment>
<dbReference type="EMBL" id="CAJFCJ010000007">
    <property type="protein sequence ID" value="CAD5117163.1"/>
    <property type="molecule type" value="Genomic_DNA"/>
</dbReference>
<gene>
    <name evidence="1" type="ORF">DGYR_LOCUS5719</name>
</gene>
<dbReference type="OrthoDB" id="2684236at2759"/>
<reference evidence="1 2" key="1">
    <citation type="submission" date="2020-08" db="EMBL/GenBank/DDBJ databases">
        <authorList>
            <person name="Hejnol A."/>
        </authorList>
    </citation>
    <scope>NUCLEOTIDE SEQUENCE [LARGE SCALE GENOMIC DNA]</scope>
</reference>
<proteinExistence type="predicted"/>
<dbReference type="InterPro" id="IPR009836">
    <property type="entry name" value="GRDP-like"/>
</dbReference>
<protein>
    <submittedName>
        <fullName evidence="1">DgyrCDS5966</fullName>
    </submittedName>
</protein>
<keyword evidence="2" id="KW-1185">Reference proteome</keyword>
<evidence type="ECO:0000313" key="2">
    <source>
        <dbReference type="Proteomes" id="UP000549394"/>
    </source>
</evidence>
<dbReference type="AlphaFoldDB" id="A0A7I8VLP4"/>
<dbReference type="Pfam" id="PF07173">
    <property type="entry name" value="GRDP-like"/>
    <property type="match status" value="1"/>
</dbReference>
<name>A0A7I8VLP4_9ANNE</name>